<feature type="chain" id="PRO_5029878543" evidence="2">
    <location>
        <begin position="23"/>
        <end position="188"/>
    </location>
</feature>
<gene>
    <name evidence="4" type="ORF">F1003_03045</name>
</gene>
<keyword evidence="1 2" id="KW-0732">Signal</keyword>
<evidence type="ECO:0000313" key="4">
    <source>
        <dbReference type="EMBL" id="MTE25899.1"/>
    </source>
</evidence>
<reference evidence="4 5" key="1">
    <citation type="submission" date="2019-11" db="EMBL/GenBank/DDBJ databases">
        <title>Winogradskyella ouciana sp. nov., isolated from the hadal seawater of the Mariana Trench.</title>
        <authorList>
            <person name="Liu R."/>
        </authorList>
    </citation>
    <scope>NUCLEOTIDE SEQUENCE [LARGE SCALE GENOMIC DNA]</scope>
    <source>
        <strain evidence="4 5">ZXX205</strain>
    </source>
</reference>
<comment type="caution">
    <text evidence="4">The sequence shown here is derived from an EMBL/GenBank/DDBJ whole genome shotgun (WGS) entry which is preliminary data.</text>
</comment>
<dbReference type="InterPro" id="IPR000758">
    <property type="entry name" value="Enterovir_OMP"/>
</dbReference>
<dbReference type="PROSITE" id="PS00695">
    <property type="entry name" value="ENT_VIR_OMP_2"/>
    <property type="match status" value="1"/>
</dbReference>
<sequence>MKKITLSAIMAFFSLIAINAQDDSTASADQQFGLKAGYSSIISKVKVDGASGSDNVSGFYIGAFAEIELGDKFSLQPEITFANYSQDGESSSVLLIPILAKFKANNELGLYAGPQLDYLLNEEDAEGLKRVGLGLAIGASYDISDDVFIDTRYTFGISDRLDGDLEGFEDFNVKAKFNYFQVGLGYRF</sequence>
<proteinExistence type="predicted"/>
<dbReference type="EMBL" id="WJYA01000003">
    <property type="protein sequence ID" value="MTE25899.1"/>
    <property type="molecule type" value="Genomic_DNA"/>
</dbReference>
<dbReference type="GO" id="GO:0044384">
    <property type="term" value="C:host outer membrane"/>
    <property type="evidence" value="ECO:0007669"/>
    <property type="project" value="InterPro"/>
</dbReference>
<dbReference type="AlphaFoldDB" id="A0A7K1GDH9"/>
<evidence type="ECO:0000256" key="1">
    <source>
        <dbReference type="ARBA" id="ARBA00022729"/>
    </source>
</evidence>
<dbReference type="SUPFAM" id="SSF56925">
    <property type="entry name" value="OMPA-like"/>
    <property type="match status" value="1"/>
</dbReference>
<dbReference type="RefSeq" id="WP_155087743.1">
    <property type="nucleotide sequence ID" value="NZ_WJYA01000003.1"/>
</dbReference>
<dbReference type="Proteomes" id="UP000447545">
    <property type="component" value="Unassembled WGS sequence"/>
</dbReference>
<protein>
    <submittedName>
        <fullName evidence="4">Outer membrane beta-barrel protein</fullName>
    </submittedName>
</protein>
<name>A0A7K1GDH9_9FLAO</name>
<feature type="domain" description="Outer membrane protein beta-barrel" evidence="3">
    <location>
        <begin position="9"/>
        <end position="188"/>
    </location>
</feature>
<evidence type="ECO:0000256" key="2">
    <source>
        <dbReference type="SAM" id="SignalP"/>
    </source>
</evidence>
<organism evidence="4 5">
    <name type="scientific">Winogradskyella ouciana</name>
    <dbReference type="NCBI Taxonomy" id="2608631"/>
    <lineage>
        <taxon>Bacteria</taxon>
        <taxon>Pseudomonadati</taxon>
        <taxon>Bacteroidota</taxon>
        <taxon>Flavobacteriia</taxon>
        <taxon>Flavobacteriales</taxon>
        <taxon>Flavobacteriaceae</taxon>
        <taxon>Winogradskyella</taxon>
    </lineage>
</organism>
<evidence type="ECO:0000313" key="5">
    <source>
        <dbReference type="Proteomes" id="UP000447545"/>
    </source>
</evidence>
<dbReference type="Pfam" id="PF13505">
    <property type="entry name" value="OMP_b-brl"/>
    <property type="match status" value="1"/>
</dbReference>
<evidence type="ECO:0000259" key="3">
    <source>
        <dbReference type="Pfam" id="PF13505"/>
    </source>
</evidence>
<keyword evidence="5" id="KW-1185">Reference proteome</keyword>
<feature type="signal peptide" evidence="2">
    <location>
        <begin position="1"/>
        <end position="22"/>
    </location>
</feature>
<accession>A0A7K1GDH9</accession>
<dbReference type="InterPro" id="IPR011250">
    <property type="entry name" value="OMP/PagP_B-barrel"/>
</dbReference>
<dbReference type="InterPro" id="IPR027385">
    <property type="entry name" value="Beta-barrel_OMP"/>
</dbReference>